<dbReference type="PANTHER" id="PTHR47037">
    <property type="entry name" value="39S RIBOSOMAL PROTEIN L33, MITOCHONDRIAL"/>
    <property type="match status" value="1"/>
</dbReference>
<evidence type="ECO:0000256" key="2">
    <source>
        <dbReference type="ARBA" id="ARBA00007596"/>
    </source>
</evidence>
<evidence type="ECO:0000256" key="3">
    <source>
        <dbReference type="ARBA" id="ARBA00022980"/>
    </source>
</evidence>
<dbReference type="GO" id="GO:0006412">
    <property type="term" value="P:translation"/>
    <property type="evidence" value="ECO:0007669"/>
    <property type="project" value="InterPro"/>
</dbReference>
<dbReference type="STRING" id="1209962.L0PGE9"/>
<dbReference type="VEuPathDB" id="FungiDB:PNEJI1_003707"/>
<dbReference type="GO" id="GO:1990904">
    <property type="term" value="C:ribonucleoprotein complex"/>
    <property type="evidence" value="ECO:0007669"/>
    <property type="project" value="UniProtKB-KW"/>
</dbReference>
<dbReference type="EMBL" id="CAKM01000310">
    <property type="protein sequence ID" value="CCJ31451.1"/>
    <property type="molecule type" value="Genomic_DNA"/>
</dbReference>
<evidence type="ECO:0000256" key="1">
    <source>
        <dbReference type="ARBA" id="ARBA00004173"/>
    </source>
</evidence>
<keyword evidence="3" id="KW-0689">Ribosomal protein</keyword>
<name>L0PGE9_PNEJI</name>
<dbReference type="InParanoid" id="L0PGE9"/>
<evidence type="ECO:0000313" key="7">
    <source>
        <dbReference type="EMBL" id="CCJ31451.1"/>
    </source>
</evidence>
<comment type="subcellular location">
    <subcellularLocation>
        <location evidence="1">Mitochondrion</location>
    </subcellularLocation>
</comment>
<dbReference type="FunCoup" id="L0PGE9">
    <property type="interactions" value="106"/>
</dbReference>
<dbReference type="AlphaFoldDB" id="L0PGE9"/>
<dbReference type="SUPFAM" id="SSF57829">
    <property type="entry name" value="Zn-binding ribosomal proteins"/>
    <property type="match status" value="1"/>
</dbReference>
<accession>L0PGE9</accession>
<evidence type="ECO:0000256" key="4">
    <source>
        <dbReference type="ARBA" id="ARBA00023128"/>
    </source>
</evidence>
<keyword evidence="5" id="KW-0687">Ribonucleoprotein</keyword>
<dbReference type="InterPro" id="IPR038584">
    <property type="entry name" value="Ribosomal_bL33_sf"/>
</dbReference>
<sequence>MAKKHKSRTILIKLLSTAGTGWFYTISRPRTSPKLSLIKFDPREKEYYLRRLKSND</sequence>
<proteinExistence type="inferred from homology"/>
<dbReference type="GO" id="GO:0003735">
    <property type="term" value="F:structural constituent of ribosome"/>
    <property type="evidence" value="ECO:0007669"/>
    <property type="project" value="InterPro"/>
</dbReference>
<protein>
    <recommendedName>
        <fullName evidence="6">Large ribosomal subunit protein bL33m</fullName>
    </recommendedName>
</protein>
<dbReference type="NCBIfam" id="TIGR01023">
    <property type="entry name" value="rpmG_bact"/>
    <property type="match status" value="1"/>
</dbReference>
<dbReference type="GO" id="GO:0005739">
    <property type="term" value="C:mitochondrion"/>
    <property type="evidence" value="ECO:0007669"/>
    <property type="project" value="UniProtKB-SubCell"/>
</dbReference>
<comment type="similarity">
    <text evidence="2">Belongs to the bacterial ribosomal protein bL33 family.</text>
</comment>
<dbReference type="Proteomes" id="UP000010422">
    <property type="component" value="Unassembled WGS sequence"/>
</dbReference>
<dbReference type="InterPro" id="IPR011332">
    <property type="entry name" value="Ribosomal_zn-bd"/>
</dbReference>
<evidence type="ECO:0000256" key="6">
    <source>
        <dbReference type="ARBA" id="ARBA00035275"/>
    </source>
</evidence>
<dbReference type="GO" id="GO:0005840">
    <property type="term" value="C:ribosome"/>
    <property type="evidence" value="ECO:0007669"/>
    <property type="project" value="UniProtKB-KW"/>
</dbReference>
<dbReference type="PANTHER" id="PTHR47037:SF1">
    <property type="entry name" value="LARGE RIBOSOMAL SUBUNIT PROTEIN BL33M"/>
    <property type="match status" value="1"/>
</dbReference>
<evidence type="ECO:0000313" key="8">
    <source>
        <dbReference type="Proteomes" id="UP000010422"/>
    </source>
</evidence>
<gene>
    <name evidence="7" type="ORF">PNEJI1_003707</name>
</gene>
<dbReference type="Gene3D" id="2.20.28.120">
    <property type="entry name" value="Ribosomal protein L33"/>
    <property type="match status" value="1"/>
</dbReference>
<reference evidence="7 8" key="1">
    <citation type="journal article" date="2012" name="MBio">
        <title>De novo assembly of the Pneumocystis jirovecii genome from a single bronchoalveolar lavage fluid specimen from a patient.</title>
        <authorList>
            <person name="Cisse O.H."/>
            <person name="Pagni M."/>
            <person name="Hauser P.M."/>
        </authorList>
    </citation>
    <scope>NUCLEOTIDE SEQUENCE [LARGE SCALE GENOMIC DNA]</scope>
    <source>
        <strain evidence="7 8">SE8</strain>
    </source>
</reference>
<dbReference type="InterPro" id="IPR001705">
    <property type="entry name" value="Ribosomal_bL33"/>
</dbReference>
<organism evidence="8">
    <name type="scientific">Pneumocystis jirovecii</name>
    <name type="common">Human pneumocystis pneumonia agent</name>
    <dbReference type="NCBI Taxonomy" id="42068"/>
    <lineage>
        <taxon>Eukaryota</taxon>
        <taxon>Fungi</taxon>
        <taxon>Dikarya</taxon>
        <taxon>Ascomycota</taxon>
        <taxon>Taphrinomycotina</taxon>
        <taxon>Pneumocystomycetes</taxon>
        <taxon>Pneumocystaceae</taxon>
        <taxon>Pneumocystis</taxon>
    </lineage>
</organism>
<dbReference type="InterPro" id="IPR052008">
    <property type="entry name" value="Mitoribosomal_protein_bL33"/>
</dbReference>
<comment type="caution">
    <text evidence="7">The sequence shown here is derived from an EMBL/GenBank/DDBJ whole genome shotgun (WGS) entry which is preliminary data.</text>
</comment>
<keyword evidence="4" id="KW-0496">Mitochondrion</keyword>
<evidence type="ECO:0000256" key="5">
    <source>
        <dbReference type="ARBA" id="ARBA00023274"/>
    </source>
</evidence>